<evidence type="ECO:0000313" key="2">
    <source>
        <dbReference type="Proteomes" id="UP000887159"/>
    </source>
</evidence>
<dbReference type="AlphaFoldDB" id="A0A8X6SUW4"/>
<name>A0A8X6SUW4_TRICX</name>
<reference evidence="1" key="1">
    <citation type="submission" date="2020-08" db="EMBL/GenBank/DDBJ databases">
        <title>Multicomponent nature underlies the extraordinary mechanical properties of spider dragline silk.</title>
        <authorList>
            <person name="Kono N."/>
            <person name="Nakamura H."/>
            <person name="Mori M."/>
            <person name="Yoshida Y."/>
            <person name="Ohtoshi R."/>
            <person name="Malay A.D."/>
            <person name="Moran D.A.P."/>
            <person name="Tomita M."/>
            <person name="Numata K."/>
            <person name="Arakawa K."/>
        </authorList>
    </citation>
    <scope>NUCLEOTIDE SEQUENCE</scope>
</reference>
<sequence length="216" mass="24312">MPHSLRNTAIDCSKCETENTFTYLGLTSYNDNRISPEIRKGRRLANRVVYGRAKSIISTFIDKCPTVTQNPKSLGKPRETLASVGTIPRHLERVEAVARFRLTTENDFLGVFRHWLGQAADEVFPLCGHTRKDGNHLLQCTELDDYPTSSIGTGWLGVKCSRCQAQIHSGAKGRGRQWLRWTGSVESDFLARNGSQINQSVKKNLQNKALVHNWDV</sequence>
<accession>A0A8X6SUW4</accession>
<organism evidence="1 2">
    <name type="scientific">Trichonephila clavipes</name>
    <name type="common">Golden silk orbweaver</name>
    <name type="synonym">Nephila clavipes</name>
    <dbReference type="NCBI Taxonomy" id="2585209"/>
    <lineage>
        <taxon>Eukaryota</taxon>
        <taxon>Metazoa</taxon>
        <taxon>Ecdysozoa</taxon>
        <taxon>Arthropoda</taxon>
        <taxon>Chelicerata</taxon>
        <taxon>Arachnida</taxon>
        <taxon>Araneae</taxon>
        <taxon>Araneomorphae</taxon>
        <taxon>Entelegynae</taxon>
        <taxon>Araneoidea</taxon>
        <taxon>Nephilidae</taxon>
        <taxon>Trichonephila</taxon>
    </lineage>
</organism>
<comment type="caution">
    <text evidence="1">The sequence shown here is derived from an EMBL/GenBank/DDBJ whole genome shotgun (WGS) entry which is preliminary data.</text>
</comment>
<protein>
    <submittedName>
        <fullName evidence="1">Uncharacterized protein</fullName>
    </submittedName>
</protein>
<keyword evidence="2" id="KW-1185">Reference proteome</keyword>
<proteinExistence type="predicted"/>
<gene>
    <name evidence="1" type="primary">NCL1_46647</name>
    <name evidence="1" type="ORF">TNCV_2399151</name>
</gene>
<evidence type="ECO:0000313" key="1">
    <source>
        <dbReference type="EMBL" id="GFY18691.1"/>
    </source>
</evidence>
<dbReference type="EMBL" id="BMAU01021349">
    <property type="protein sequence ID" value="GFY18691.1"/>
    <property type="molecule type" value="Genomic_DNA"/>
</dbReference>
<dbReference type="Proteomes" id="UP000887159">
    <property type="component" value="Unassembled WGS sequence"/>
</dbReference>